<evidence type="ECO:0000313" key="2">
    <source>
        <dbReference type="EMBL" id="PZG23459.1"/>
    </source>
</evidence>
<feature type="compositionally biased region" description="Low complexity" evidence="1">
    <location>
        <begin position="68"/>
        <end position="79"/>
    </location>
</feature>
<feature type="non-terminal residue" evidence="2">
    <location>
        <position position="1"/>
    </location>
</feature>
<reference evidence="2 3" key="1">
    <citation type="submission" date="2018-01" db="EMBL/GenBank/DDBJ databases">
        <title>Draft genome sequence of Sphaerisporangium sp. 7K107.</title>
        <authorList>
            <person name="Sahin N."/>
            <person name="Saygin H."/>
            <person name="Ay H."/>
        </authorList>
    </citation>
    <scope>NUCLEOTIDE SEQUENCE [LARGE SCALE GENOMIC DNA]</scope>
    <source>
        <strain evidence="2 3">7K107</strain>
    </source>
</reference>
<feature type="compositionally biased region" description="Acidic residues" evidence="1">
    <location>
        <begin position="95"/>
        <end position="108"/>
    </location>
</feature>
<sequence>VQLRRALPLIVLAVVLVALVAWWLGMQSASEGGTGTAEITSSPTSTSSDGGKDGDEKKAKSSAEEGRQQPASPAQSAAPEKSGEAAESPQADDKPGEEEGEDDDPEDPQEPKPDSKAPKGWWTYQNGRGFSVALPKGWSAYKEEGRSVWFHGPGTAKGSYLLIEEAADAGSDPYQDWVVQEKSTRKSLRGYKLVKIEKVGYMKAAADWEFTWQMDSGRAHVRNRGFVTEGGKGYALYWHTRAESWKKDLSFFDTFARTFQPAK</sequence>
<evidence type="ECO:0008006" key="4">
    <source>
        <dbReference type="Google" id="ProtNLM"/>
    </source>
</evidence>
<comment type="caution">
    <text evidence="2">The sequence shown here is derived from an EMBL/GenBank/DDBJ whole genome shotgun (WGS) entry which is preliminary data.</text>
</comment>
<feature type="compositionally biased region" description="Basic and acidic residues" evidence="1">
    <location>
        <begin position="50"/>
        <end position="67"/>
    </location>
</feature>
<dbReference type="Proteomes" id="UP000248544">
    <property type="component" value="Unassembled WGS sequence"/>
</dbReference>
<evidence type="ECO:0000313" key="3">
    <source>
        <dbReference type="Proteomes" id="UP000248544"/>
    </source>
</evidence>
<name>A0A2W2F2B7_9ACTN</name>
<feature type="compositionally biased region" description="Low complexity" evidence="1">
    <location>
        <begin position="40"/>
        <end position="49"/>
    </location>
</feature>
<evidence type="ECO:0000256" key="1">
    <source>
        <dbReference type="SAM" id="MobiDB-lite"/>
    </source>
</evidence>
<organism evidence="2 3">
    <name type="scientific">Spongiactinospora gelatinilytica</name>
    <dbReference type="NCBI Taxonomy" id="2666298"/>
    <lineage>
        <taxon>Bacteria</taxon>
        <taxon>Bacillati</taxon>
        <taxon>Actinomycetota</taxon>
        <taxon>Actinomycetes</taxon>
        <taxon>Streptosporangiales</taxon>
        <taxon>Streptosporangiaceae</taxon>
        <taxon>Spongiactinospora</taxon>
    </lineage>
</organism>
<keyword evidence="3" id="KW-1185">Reference proteome</keyword>
<accession>A0A2W2F2B7</accession>
<proteinExistence type="predicted"/>
<feature type="region of interest" description="Disordered" evidence="1">
    <location>
        <begin position="30"/>
        <end position="124"/>
    </location>
</feature>
<protein>
    <recommendedName>
        <fullName evidence="4">Serine/threonine protein kinase</fullName>
    </recommendedName>
</protein>
<dbReference type="AlphaFoldDB" id="A0A2W2F2B7"/>
<gene>
    <name evidence="2" type="ORF">C1I98_36225</name>
</gene>
<dbReference type="EMBL" id="POUA01000528">
    <property type="protein sequence ID" value="PZG23459.1"/>
    <property type="molecule type" value="Genomic_DNA"/>
</dbReference>